<feature type="transmembrane region" description="Helical" evidence="2">
    <location>
        <begin position="194"/>
        <end position="219"/>
    </location>
</feature>
<sequence>MNEASVCSEDIDNSGVLLENEELEKIVAFRQSLDPPETAAIANTTVSNAPTMATAAHPFMTEIVRNIERWPSSNGRNNTMNTVTVTQAQAQEPGAYSGTPGAELQRNREPRFSLLGVPASTEAAAAHVLQEPSSLQMLPPPETRPSDHSGLVTASLVEENSEMLARLPQAQAQNLDLEAANQQTNQTRKFRARVLVGVSFMIIGVIFIIIIIILMAVLIPKQGSSRNQDSTTNINGSTTTPVLHNTNNASLSSTPTSLEDSYLSLLPEDTVQIILQDPHSPQAQAFEWLLLDLENNDDDDDIMDIRLVAADRIKQRFALATIYYATQGESWTHNDNWLNYSIHECEWFTRQEFALIATFSAVLPGYISEFQPPNATCDADTGLYQHLWLDQNNLVGSLPEELYMLTTLKTLSAGFNKLQGSISTLIGKMTTLEGLVFAFSENGGIIPSEIGLLTKMTSLGLHSTNHHGNIPKELWQLTNLNSFWWLQSYWHPPNRAWIGNESRMDYPGRQ</sequence>
<evidence type="ECO:0000256" key="1">
    <source>
        <dbReference type="SAM" id="MobiDB-lite"/>
    </source>
</evidence>
<evidence type="ECO:0000256" key="2">
    <source>
        <dbReference type="SAM" id="Phobius"/>
    </source>
</evidence>
<dbReference type="OrthoDB" id="38453at2759"/>
<dbReference type="EMBL" id="CAICTM010000836">
    <property type="protein sequence ID" value="CAB9517183.1"/>
    <property type="molecule type" value="Genomic_DNA"/>
</dbReference>
<keyword evidence="2" id="KW-0812">Transmembrane</keyword>
<dbReference type="InterPro" id="IPR032675">
    <property type="entry name" value="LRR_dom_sf"/>
</dbReference>
<organism evidence="3 4">
    <name type="scientific">Seminavis robusta</name>
    <dbReference type="NCBI Taxonomy" id="568900"/>
    <lineage>
        <taxon>Eukaryota</taxon>
        <taxon>Sar</taxon>
        <taxon>Stramenopiles</taxon>
        <taxon>Ochrophyta</taxon>
        <taxon>Bacillariophyta</taxon>
        <taxon>Bacillariophyceae</taxon>
        <taxon>Bacillariophycidae</taxon>
        <taxon>Naviculales</taxon>
        <taxon>Naviculaceae</taxon>
        <taxon>Seminavis</taxon>
    </lineage>
</organism>
<dbReference type="PANTHER" id="PTHR48054">
    <property type="entry name" value="RECEPTOR KINASE-LIKE PROTEIN XA21"/>
    <property type="match status" value="1"/>
</dbReference>
<evidence type="ECO:0000313" key="4">
    <source>
        <dbReference type="Proteomes" id="UP001153069"/>
    </source>
</evidence>
<name>A0A9N8HNP1_9STRA</name>
<accession>A0A9N8HNP1</accession>
<protein>
    <submittedName>
        <fullName evidence="3">Leucine Rich Repeat</fullName>
    </submittedName>
</protein>
<reference evidence="3" key="1">
    <citation type="submission" date="2020-06" db="EMBL/GenBank/DDBJ databases">
        <authorList>
            <consortium name="Plant Systems Biology data submission"/>
        </authorList>
    </citation>
    <scope>NUCLEOTIDE SEQUENCE</scope>
    <source>
        <strain evidence="3">D6</strain>
    </source>
</reference>
<feature type="region of interest" description="Disordered" evidence="1">
    <location>
        <begin position="225"/>
        <end position="253"/>
    </location>
</feature>
<evidence type="ECO:0000313" key="3">
    <source>
        <dbReference type="EMBL" id="CAB9517183.1"/>
    </source>
</evidence>
<keyword evidence="4" id="KW-1185">Reference proteome</keyword>
<proteinExistence type="predicted"/>
<dbReference type="AlphaFoldDB" id="A0A9N8HNP1"/>
<keyword evidence="2" id="KW-0472">Membrane</keyword>
<dbReference type="SUPFAM" id="SSF52058">
    <property type="entry name" value="L domain-like"/>
    <property type="match status" value="1"/>
</dbReference>
<dbReference type="Gene3D" id="3.80.10.10">
    <property type="entry name" value="Ribonuclease Inhibitor"/>
    <property type="match status" value="1"/>
</dbReference>
<keyword evidence="2" id="KW-1133">Transmembrane helix</keyword>
<gene>
    <name evidence="3" type="ORF">SEMRO_837_G209110.1</name>
</gene>
<comment type="caution">
    <text evidence="3">The sequence shown here is derived from an EMBL/GenBank/DDBJ whole genome shotgun (WGS) entry which is preliminary data.</text>
</comment>
<dbReference type="PANTHER" id="PTHR48054:SF82">
    <property type="entry name" value="LRR RECEPTOR-LIKE SERINE_THREONINE-PROTEIN KINASE FLS2"/>
    <property type="match status" value="1"/>
</dbReference>
<dbReference type="Proteomes" id="UP001153069">
    <property type="component" value="Unassembled WGS sequence"/>
</dbReference>
<dbReference type="InterPro" id="IPR052592">
    <property type="entry name" value="LRR-RLK"/>
</dbReference>